<dbReference type="PATRIC" id="fig|765913.3.peg.3779"/>
<dbReference type="AlphaFoldDB" id="G2E603"/>
<proteinExistence type="predicted"/>
<accession>G2E603</accession>
<dbReference type="EMBL" id="AFWT01000036">
    <property type="protein sequence ID" value="EGV28488.1"/>
    <property type="molecule type" value="Genomic_DNA"/>
</dbReference>
<evidence type="ECO:0000313" key="1">
    <source>
        <dbReference type="EMBL" id="EGV28488.1"/>
    </source>
</evidence>
<dbReference type="InterPro" id="IPR011050">
    <property type="entry name" value="Pectin_lyase_fold/virulence"/>
</dbReference>
<protein>
    <recommendedName>
        <fullName evidence="3">Right handed beta helix domain-containing protein</fullName>
    </recommendedName>
</protein>
<evidence type="ECO:0000313" key="2">
    <source>
        <dbReference type="Proteomes" id="UP000004200"/>
    </source>
</evidence>
<gene>
    <name evidence="1" type="ORF">ThidrDRAFT_3716</name>
</gene>
<dbReference type="STRING" id="765913.ThidrDRAFT_3716"/>
<reference evidence="1 2" key="1">
    <citation type="submission" date="2011-06" db="EMBL/GenBank/DDBJ databases">
        <title>The draft genome of Thiorhodococcus drewsii AZ1.</title>
        <authorList>
            <consortium name="US DOE Joint Genome Institute (JGI-PGF)"/>
            <person name="Lucas S."/>
            <person name="Han J."/>
            <person name="Lapidus A."/>
            <person name="Cheng J.-F."/>
            <person name="Goodwin L."/>
            <person name="Pitluck S."/>
            <person name="Peters L."/>
            <person name="Land M.L."/>
            <person name="Hauser L."/>
            <person name="Vogl K."/>
            <person name="Liu Z."/>
            <person name="Imhoff J."/>
            <person name="Thiel V."/>
            <person name="Frigaard N.-U."/>
            <person name="Bryant D.A."/>
            <person name="Woyke T.J."/>
        </authorList>
    </citation>
    <scope>NUCLEOTIDE SEQUENCE [LARGE SCALE GENOMIC DNA]</scope>
    <source>
        <strain evidence="1 2">AZ1</strain>
    </source>
</reference>
<keyword evidence="2" id="KW-1185">Reference proteome</keyword>
<dbReference type="SUPFAM" id="SSF51126">
    <property type="entry name" value="Pectin lyase-like"/>
    <property type="match status" value="1"/>
</dbReference>
<evidence type="ECO:0008006" key="3">
    <source>
        <dbReference type="Google" id="ProtNLM"/>
    </source>
</evidence>
<name>G2E603_9GAMM</name>
<comment type="caution">
    <text evidence="1">The sequence shown here is derived from an EMBL/GenBank/DDBJ whole genome shotgun (WGS) entry which is preliminary data.</text>
</comment>
<sequence>MTPLNINAANGWVVSANFIADFSKAKGNRVSYGAFMKGNSRGGVFERNLFVCQWKIPSAGDVRIGLSLGGGGTGKRFCRHQSCETEHRQGIIRNNIIARCPSDVGIYLNRAAETQVYRNLLIANWGIDIRFPGSSAVIQDNVMDGSIRNRNGGSQAASGNLIASDCSLLARIMGHCGSGYWYQGAIVGDLRLRHDEQIRGAARYVDGGGEEVDFCGHPRSARADLGPIDYGQLSGSGCLPSFGAATE</sequence>
<dbReference type="Proteomes" id="UP000004200">
    <property type="component" value="Unassembled WGS sequence"/>
</dbReference>
<dbReference type="eggNOG" id="COG3420">
    <property type="taxonomic scope" value="Bacteria"/>
</dbReference>
<organism evidence="1 2">
    <name type="scientific">Thiorhodococcus drewsii AZ1</name>
    <dbReference type="NCBI Taxonomy" id="765913"/>
    <lineage>
        <taxon>Bacteria</taxon>
        <taxon>Pseudomonadati</taxon>
        <taxon>Pseudomonadota</taxon>
        <taxon>Gammaproteobacteria</taxon>
        <taxon>Chromatiales</taxon>
        <taxon>Chromatiaceae</taxon>
        <taxon>Thiorhodococcus</taxon>
    </lineage>
</organism>